<sequence length="641" mass="71216">MEETAKSEGSPPASNGNPQASKLARRGLTLAALGVVFGDIGTSPLYSFNAACAFADKARLNQDVLGIVSLFFWTLIFVVSVKYLIFIMRADNEGEGGIFALHALLQKYFSDTKRIPFLFMLIAFGGALLVGDGVITPAISVLSAMEGLEVIDPGFDQYVVPLTLVILFVLFVLQRLGTGGLGMIFGPIMLAWFIAIGGMGLYQLISNGSEILRAVNPYYGFEFLYRERIDALGVLGAVVLCVTGAEALYADMGHFGRSAIRRAWLVIAMPALILNYLGQGAFLLSDELIPKNLFFEMIPKGWWTLALVMLATVATVIASQAIISGVFSLVRQAIQMRFWPNVPIVHTSDKVEAQIFIPMVNLFLGIACILTVLIFRSSENLASAYGIAVTGTMAITSVAYFYVRWKHWHKNLLLSILLVAAFLIVDLSFFIANITKIGSGGAYPLLIAALVFLVMVTWKIGRRHITQSVISRRRELPEIFEKIDKGSIHKAPGLAVYLTPHYRTVPSSLENLSRFYGVMREYNIIVIPHLDYRPVVPGDGLEQVEKLGENFYRVTFRFGYRERPDLSRVGPLIQERMQIELPLDDTVFHFSRERAFLANNTDMPHLLKILFVVLSKNSQPPQEMFIYPPKHALEVVTPVFL</sequence>
<evidence type="ECO:0000259" key="15">
    <source>
        <dbReference type="Pfam" id="PF22776"/>
    </source>
</evidence>
<keyword evidence="17" id="KW-1185">Reference proteome</keyword>
<keyword evidence="11 12" id="KW-0472">Membrane</keyword>
<organism evidence="16 17">
    <name type="scientific">Rubellicoccus peritrichatus</name>
    <dbReference type="NCBI Taxonomy" id="3080537"/>
    <lineage>
        <taxon>Bacteria</taxon>
        <taxon>Pseudomonadati</taxon>
        <taxon>Verrucomicrobiota</taxon>
        <taxon>Opitutia</taxon>
        <taxon>Puniceicoccales</taxon>
        <taxon>Cerasicoccaceae</taxon>
        <taxon>Rubellicoccus</taxon>
    </lineage>
</organism>
<dbReference type="InterPro" id="IPR053951">
    <property type="entry name" value="K_trans_N"/>
</dbReference>
<protein>
    <recommendedName>
        <fullName evidence="12">Probable potassium transport system protein Kup</fullName>
    </recommendedName>
</protein>
<keyword evidence="6 12" id="KW-0812">Transmembrane</keyword>
<evidence type="ECO:0000256" key="8">
    <source>
        <dbReference type="ARBA" id="ARBA00022958"/>
    </source>
</evidence>
<feature type="transmembrane region" description="Helical" evidence="12">
    <location>
        <begin position="351"/>
        <end position="375"/>
    </location>
</feature>
<feature type="transmembrane region" description="Helical" evidence="12">
    <location>
        <begin position="441"/>
        <end position="458"/>
    </location>
</feature>
<evidence type="ECO:0000256" key="1">
    <source>
        <dbReference type="ARBA" id="ARBA00004141"/>
    </source>
</evidence>
<evidence type="ECO:0000313" key="17">
    <source>
        <dbReference type="Proteomes" id="UP001304300"/>
    </source>
</evidence>
<dbReference type="EMBL" id="CP136920">
    <property type="protein sequence ID" value="WOO41893.1"/>
    <property type="molecule type" value="Genomic_DNA"/>
</dbReference>
<name>A0AAQ3LE41_9BACT</name>
<feature type="region of interest" description="Disordered" evidence="13">
    <location>
        <begin position="1"/>
        <end position="20"/>
    </location>
</feature>
<evidence type="ECO:0000256" key="12">
    <source>
        <dbReference type="HAMAP-Rule" id="MF_01522"/>
    </source>
</evidence>
<dbReference type="InterPro" id="IPR053952">
    <property type="entry name" value="K_trans_C"/>
</dbReference>
<feature type="transmembrane region" description="Helical" evidence="12">
    <location>
        <begin position="231"/>
        <end position="250"/>
    </location>
</feature>
<feature type="transmembrane region" description="Helical" evidence="12">
    <location>
        <begin position="185"/>
        <end position="205"/>
    </location>
</feature>
<feature type="transmembrane region" description="Helical" evidence="12">
    <location>
        <begin position="412"/>
        <end position="435"/>
    </location>
</feature>
<comment type="similarity">
    <text evidence="2 12">Belongs to the HAK/KUP transporter (TC 2.A.72) family.</text>
</comment>
<dbReference type="KEGG" id="puo:RZN69_02250"/>
<evidence type="ECO:0000256" key="6">
    <source>
        <dbReference type="ARBA" id="ARBA00022692"/>
    </source>
</evidence>
<keyword evidence="10 12" id="KW-0406">Ion transport</keyword>
<feature type="transmembrane region" description="Helical" evidence="12">
    <location>
        <begin position="381"/>
        <end position="403"/>
    </location>
</feature>
<evidence type="ECO:0000256" key="4">
    <source>
        <dbReference type="ARBA" id="ARBA00022475"/>
    </source>
</evidence>
<evidence type="ECO:0000256" key="2">
    <source>
        <dbReference type="ARBA" id="ARBA00007019"/>
    </source>
</evidence>
<evidence type="ECO:0000256" key="9">
    <source>
        <dbReference type="ARBA" id="ARBA00022989"/>
    </source>
</evidence>
<evidence type="ECO:0000256" key="3">
    <source>
        <dbReference type="ARBA" id="ARBA00022448"/>
    </source>
</evidence>
<keyword evidence="5 12" id="KW-0633">Potassium transport</keyword>
<reference evidence="16 17" key="1">
    <citation type="submission" date="2023-10" db="EMBL/GenBank/DDBJ databases">
        <title>Rubellicoccus peritrichatus gen. nov., sp. nov., isolated from an algae of coral reef tank.</title>
        <authorList>
            <person name="Luo J."/>
        </authorList>
    </citation>
    <scope>NUCLEOTIDE SEQUENCE [LARGE SCALE GENOMIC DNA]</scope>
    <source>
        <strain evidence="16 17">CR14</strain>
    </source>
</reference>
<proteinExistence type="inferred from homology"/>
<keyword evidence="8 12" id="KW-0630">Potassium</keyword>
<comment type="function">
    <text evidence="12">Transport of potassium into the cell. Likely operates as a K(+):H(+) symporter.</text>
</comment>
<evidence type="ECO:0000259" key="14">
    <source>
        <dbReference type="Pfam" id="PF02705"/>
    </source>
</evidence>
<dbReference type="Pfam" id="PF02705">
    <property type="entry name" value="K_trans"/>
    <property type="match status" value="1"/>
</dbReference>
<feature type="domain" description="K+ potassium transporter integral membrane" evidence="14">
    <location>
        <begin position="28"/>
        <end position="480"/>
    </location>
</feature>
<dbReference type="RefSeq" id="WP_317834377.1">
    <property type="nucleotide sequence ID" value="NZ_CP136920.1"/>
</dbReference>
<keyword evidence="9 12" id="KW-1133">Transmembrane helix</keyword>
<dbReference type="PANTHER" id="PTHR30540:SF79">
    <property type="entry name" value="LOW AFFINITY POTASSIUM TRANSPORT SYSTEM PROTEIN KUP"/>
    <property type="match status" value="1"/>
</dbReference>
<comment type="subcellular location">
    <subcellularLocation>
        <location evidence="12">Cell membrane</location>
        <topology evidence="12">Multi-pass membrane protein</topology>
    </subcellularLocation>
    <subcellularLocation>
        <location evidence="1">Membrane</location>
        <topology evidence="1">Multi-pass membrane protein</topology>
    </subcellularLocation>
</comment>
<feature type="transmembrane region" description="Helical" evidence="12">
    <location>
        <begin position="155"/>
        <end position="173"/>
    </location>
</feature>
<feature type="domain" description="K+ potassium transporter C-terminal" evidence="15">
    <location>
        <begin position="492"/>
        <end position="639"/>
    </location>
</feature>
<evidence type="ECO:0000256" key="11">
    <source>
        <dbReference type="ARBA" id="ARBA00023136"/>
    </source>
</evidence>
<keyword evidence="3 12" id="KW-0813">Transport</keyword>
<evidence type="ECO:0000256" key="5">
    <source>
        <dbReference type="ARBA" id="ARBA00022538"/>
    </source>
</evidence>
<evidence type="ECO:0000313" key="16">
    <source>
        <dbReference type="EMBL" id="WOO41893.1"/>
    </source>
</evidence>
<comment type="catalytic activity">
    <reaction evidence="12">
        <text>K(+)(in) + H(+)(in) = K(+)(out) + H(+)(out)</text>
        <dbReference type="Rhea" id="RHEA:28490"/>
        <dbReference type="ChEBI" id="CHEBI:15378"/>
        <dbReference type="ChEBI" id="CHEBI:29103"/>
    </reaction>
</comment>
<dbReference type="GO" id="GO:0015079">
    <property type="term" value="F:potassium ion transmembrane transporter activity"/>
    <property type="evidence" value="ECO:0007669"/>
    <property type="project" value="UniProtKB-UniRule"/>
</dbReference>
<evidence type="ECO:0000256" key="7">
    <source>
        <dbReference type="ARBA" id="ARBA00022847"/>
    </source>
</evidence>
<dbReference type="AlphaFoldDB" id="A0AAQ3LE41"/>
<keyword evidence="4 12" id="KW-1003">Cell membrane</keyword>
<dbReference type="InterPro" id="IPR003855">
    <property type="entry name" value="K+_transporter"/>
</dbReference>
<evidence type="ECO:0000256" key="13">
    <source>
        <dbReference type="SAM" id="MobiDB-lite"/>
    </source>
</evidence>
<evidence type="ECO:0000256" key="10">
    <source>
        <dbReference type="ARBA" id="ARBA00023065"/>
    </source>
</evidence>
<accession>A0AAQ3LE41</accession>
<keyword evidence="7 12" id="KW-0769">Symport</keyword>
<dbReference type="Pfam" id="PF22776">
    <property type="entry name" value="K_trans_C"/>
    <property type="match status" value="1"/>
</dbReference>
<dbReference type="HAMAP" id="MF_01522">
    <property type="entry name" value="Kup"/>
    <property type="match status" value="1"/>
</dbReference>
<gene>
    <name evidence="12" type="primary">kup</name>
    <name evidence="16" type="ORF">RZN69_02250</name>
</gene>
<dbReference type="GO" id="GO:0005886">
    <property type="term" value="C:plasma membrane"/>
    <property type="evidence" value="ECO:0007669"/>
    <property type="project" value="UniProtKB-SubCell"/>
</dbReference>
<dbReference type="GO" id="GO:0015293">
    <property type="term" value="F:symporter activity"/>
    <property type="evidence" value="ECO:0007669"/>
    <property type="project" value="UniProtKB-UniRule"/>
</dbReference>
<dbReference type="InterPro" id="IPR023051">
    <property type="entry name" value="Kup"/>
</dbReference>
<feature type="transmembrane region" description="Helical" evidence="12">
    <location>
        <begin position="262"/>
        <end position="282"/>
    </location>
</feature>
<feature type="transmembrane region" description="Helical" evidence="12">
    <location>
        <begin position="302"/>
        <end position="330"/>
    </location>
</feature>
<feature type="transmembrane region" description="Helical" evidence="12">
    <location>
        <begin position="64"/>
        <end position="85"/>
    </location>
</feature>
<dbReference type="Proteomes" id="UP001304300">
    <property type="component" value="Chromosome"/>
</dbReference>
<dbReference type="PANTHER" id="PTHR30540">
    <property type="entry name" value="OSMOTIC STRESS POTASSIUM TRANSPORTER"/>
    <property type="match status" value="1"/>
</dbReference>
<feature type="transmembrane region" description="Helical" evidence="12">
    <location>
        <begin position="115"/>
        <end position="135"/>
    </location>
</feature>